<dbReference type="SUPFAM" id="SSF50249">
    <property type="entry name" value="Nucleic acid-binding proteins"/>
    <property type="match status" value="1"/>
</dbReference>
<dbReference type="InterPro" id="IPR001253">
    <property type="entry name" value="TIF_eIF-1A"/>
</dbReference>
<protein>
    <recommendedName>
        <fullName evidence="5">S1-like domain-containing protein</fullName>
    </recommendedName>
</protein>
<dbReference type="GO" id="GO:0005634">
    <property type="term" value="C:nucleus"/>
    <property type="evidence" value="ECO:0007669"/>
    <property type="project" value="TreeGrafter"/>
</dbReference>
<dbReference type="PANTHER" id="PTHR21641:SF0">
    <property type="entry name" value="RNA-BINDING PROTEIN EIF1AD-RELATED"/>
    <property type="match status" value="1"/>
</dbReference>
<proteinExistence type="inferred from homology"/>
<dbReference type="InterPro" id="IPR012340">
    <property type="entry name" value="NA-bd_OB-fold"/>
</dbReference>
<dbReference type="OMA" id="FRKNIWV"/>
<dbReference type="PROSITE" id="PS50832">
    <property type="entry name" value="S1_IF1_TYPE"/>
    <property type="match status" value="1"/>
</dbReference>
<organism evidence="6">
    <name type="scientific">Guillardia theta</name>
    <name type="common">Cryptophyte</name>
    <name type="synonym">Cryptomonas phi</name>
    <dbReference type="NCBI Taxonomy" id="55529"/>
    <lineage>
        <taxon>Eukaryota</taxon>
        <taxon>Cryptophyceae</taxon>
        <taxon>Pyrenomonadales</taxon>
        <taxon>Geminigeraceae</taxon>
        <taxon>Guillardia</taxon>
    </lineage>
</organism>
<dbReference type="AlphaFoldDB" id="A0A7S4PF32"/>
<dbReference type="GO" id="GO:0003743">
    <property type="term" value="F:translation initiation factor activity"/>
    <property type="evidence" value="ECO:0007669"/>
    <property type="project" value="UniProtKB-UniRule"/>
</dbReference>
<dbReference type="InterPro" id="IPR039294">
    <property type="entry name" value="EIF1AD"/>
</dbReference>
<comment type="similarity">
    <text evidence="1">Belongs to the EIF1AD family.</text>
</comment>
<reference evidence="6" key="1">
    <citation type="submission" date="2021-01" db="EMBL/GenBank/DDBJ databases">
        <authorList>
            <person name="Corre E."/>
            <person name="Pelletier E."/>
            <person name="Niang G."/>
            <person name="Scheremetjew M."/>
            <person name="Finn R."/>
            <person name="Kale V."/>
            <person name="Holt S."/>
            <person name="Cochrane G."/>
            <person name="Meng A."/>
            <person name="Brown T."/>
            <person name="Cohen L."/>
        </authorList>
    </citation>
    <scope>NUCLEOTIDE SEQUENCE</scope>
    <source>
        <strain evidence="6">CCMP 2712</strain>
    </source>
</reference>
<evidence type="ECO:0000256" key="2">
    <source>
        <dbReference type="ARBA" id="ARBA00022884"/>
    </source>
</evidence>
<keyword evidence="3" id="KW-0396">Initiation factor</keyword>
<evidence type="ECO:0000313" key="6">
    <source>
        <dbReference type="EMBL" id="CAE2333078.1"/>
    </source>
</evidence>
<evidence type="ECO:0000256" key="1">
    <source>
        <dbReference type="ARBA" id="ARBA00007340"/>
    </source>
</evidence>
<dbReference type="GO" id="GO:0003723">
    <property type="term" value="F:RNA binding"/>
    <property type="evidence" value="ECO:0007669"/>
    <property type="project" value="UniProtKB-KW"/>
</dbReference>
<dbReference type="PANTHER" id="PTHR21641">
    <property type="entry name" value="TRANSLATION INITIATION FACTOR-RELATED"/>
    <property type="match status" value="1"/>
</dbReference>
<keyword evidence="2" id="KW-0694">RNA-binding</keyword>
<sequence>MGKRSQFVSKHVRLTAEHGFPEPKDNEFIVRLVRSRGGNTMECECEDGQTILCWLPAKFSKVVWAQRGDFLIVAPNAKEESSKVAATISHILFPEQVQHLRKLSCWPAGFDSTESRQEGSAASSRPSQAVRGDDEEDGEDSDGSGSDPDLFVNQNRLHDDSFEESESDEAEEEEGEENI</sequence>
<feature type="compositionally biased region" description="Acidic residues" evidence="4">
    <location>
        <begin position="133"/>
        <end position="142"/>
    </location>
</feature>
<feature type="domain" description="S1-like" evidence="5">
    <location>
        <begin position="16"/>
        <end position="91"/>
    </location>
</feature>
<dbReference type="SMART" id="SM00652">
    <property type="entry name" value="eIF1a"/>
    <property type="match status" value="1"/>
</dbReference>
<evidence type="ECO:0000259" key="5">
    <source>
        <dbReference type="PROSITE" id="PS50832"/>
    </source>
</evidence>
<feature type="compositionally biased region" description="Acidic residues" evidence="4">
    <location>
        <begin position="161"/>
        <end position="179"/>
    </location>
</feature>
<evidence type="ECO:0000256" key="3">
    <source>
        <dbReference type="PROSITE-ProRule" id="PRU00181"/>
    </source>
</evidence>
<feature type="region of interest" description="Disordered" evidence="4">
    <location>
        <begin position="111"/>
        <end position="179"/>
    </location>
</feature>
<dbReference type="Gene3D" id="2.40.50.140">
    <property type="entry name" value="Nucleic acid-binding proteins"/>
    <property type="match status" value="1"/>
</dbReference>
<dbReference type="InterPro" id="IPR006196">
    <property type="entry name" value="RNA-binding_domain_S1_IF1"/>
</dbReference>
<dbReference type="EMBL" id="HBKN01043974">
    <property type="protein sequence ID" value="CAE2333078.1"/>
    <property type="molecule type" value="Transcribed_RNA"/>
</dbReference>
<evidence type="ECO:0000256" key="4">
    <source>
        <dbReference type="SAM" id="MobiDB-lite"/>
    </source>
</evidence>
<name>A0A7S4PF32_GUITH</name>
<accession>A0A7S4PF32</accession>
<dbReference type="Pfam" id="PF01176">
    <property type="entry name" value="eIF-1a"/>
    <property type="match status" value="1"/>
</dbReference>
<gene>
    <name evidence="6" type="ORF">GTHE00462_LOCUS34442</name>
</gene>
<feature type="compositionally biased region" description="Polar residues" evidence="4">
    <location>
        <begin position="118"/>
        <end position="127"/>
    </location>
</feature>
<keyword evidence="3" id="KW-0648">Protein biosynthesis</keyword>